<dbReference type="Proteomes" id="UP001150603">
    <property type="component" value="Unassembled WGS sequence"/>
</dbReference>
<comment type="caution">
    <text evidence="1">The sequence shown here is derived from an EMBL/GenBank/DDBJ whole genome shotgun (WGS) entry which is preliminary data.</text>
</comment>
<proteinExistence type="predicted"/>
<sequence length="347" mass="39322">MHTVLDEKVMAVELISRSRQPYHDLDAIYFLVPCAQSIAMLIDDFSVGQRNPGGRPLYAHAHLFFTGALPTPLFSQLSTSKIAHYIRTISELYIEFNPVESRVFLTTPSMTPLYTLYSPYAAVQLTEDLDAAAERLLSVIVSLGVKPYIRYYRPGLRRDISAVDISQVSPGMCPTRVPRIAEAMANRLQLKLDSYYSYERRKRPQGATGDTAESAASMNQPATVIILDRSIDMFSPFLHELTYQAMVHDLLDLRDGDKYTFDIVLASGEKKKVEAVLSECEDPLWAELRHMHIMDVTDALSDRFNQLAKENAGISTLQRQYVIKYHRAPFLDFRMLCPYVPFSNHGA</sequence>
<reference evidence="1" key="1">
    <citation type="submission" date="2022-07" db="EMBL/GenBank/DDBJ databases">
        <title>Phylogenomic reconstructions and comparative analyses of Kickxellomycotina fungi.</title>
        <authorList>
            <person name="Reynolds N.K."/>
            <person name="Stajich J.E."/>
            <person name="Barry K."/>
            <person name="Grigoriev I.V."/>
            <person name="Crous P."/>
            <person name="Smith M.E."/>
        </authorList>
    </citation>
    <scope>NUCLEOTIDE SEQUENCE</scope>
    <source>
        <strain evidence="1">NRRL 5244</strain>
    </source>
</reference>
<protein>
    <submittedName>
        <fullName evidence="1">Syntaxin binding protein 1</fullName>
    </submittedName>
</protein>
<name>A0ACC1JEF6_9FUNG</name>
<accession>A0ACC1JEF6</accession>
<dbReference type="EMBL" id="JANBPW010000593">
    <property type="protein sequence ID" value="KAJ1948911.1"/>
    <property type="molecule type" value="Genomic_DNA"/>
</dbReference>
<gene>
    <name evidence="1" type="primary">sec1_1</name>
    <name evidence="1" type="ORF">FBU59_001381</name>
</gene>
<evidence type="ECO:0000313" key="1">
    <source>
        <dbReference type="EMBL" id="KAJ1948911.1"/>
    </source>
</evidence>
<keyword evidence="2" id="KW-1185">Reference proteome</keyword>
<organism evidence="1 2">
    <name type="scientific">Linderina macrospora</name>
    <dbReference type="NCBI Taxonomy" id="4868"/>
    <lineage>
        <taxon>Eukaryota</taxon>
        <taxon>Fungi</taxon>
        <taxon>Fungi incertae sedis</taxon>
        <taxon>Zoopagomycota</taxon>
        <taxon>Kickxellomycotina</taxon>
        <taxon>Kickxellomycetes</taxon>
        <taxon>Kickxellales</taxon>
        <taxon>Kickxellaceae</taxon>
        <taxon>Linderina</taxon>
    </lineage>
</organism>
<evidence type="ECO:0000313" key="2">
    <source>
        <dbReference type="Proteomes" id="UP001150603"/>
    </source>
</evidence>